<keyword evidence="2 5" id="KW-0812">Transmembrane</keyword>
<name>A0A2H3KI53_9CHLR</name>
<dbReference type="Pfam" id="PF04893">
    <property type="entry name" value="Yip1"/>
    <property type="match status" value="1"/>
</dbReference>
<feature type="domain" description="Yip1" evidence="6">
    <location>
        <begin position="11"/>
        <end position="195"/>
    </location>
</feature>
<evidence type="ECO:0000313" key="8">
    <source>
        <dbReference type="Proteomes" id="UP000220922"/>
    </source>
</evidence>
<comment type="caution">
    <text evidence="7">The sequence shown here is derived from an EMBL/GenBank/DDBJ whole genome shotgun (WGS) entry which is preliminary data.</text>
</comment>
<dbReference type="EMBL" id="LYXE01000134">
    <property type="protein sequence ID" value="PDV97510.1"/>
    <property type="molecule type" value="Genomic_DNA"/>
</dbReference>
<keyword evidence="8" id="KW-1185">Reference proteome</keyword>
<feature type="transmembrane region" description="Helical" evidence="5">
    <location>
        <begin position="32"/>
        <end position="54"/>
    </location>
</feature>
<evidence type="ECO:0000256" key="4">
    <source>
        <dbReference type="ARBA" id="ARBA00023136"/>
    </source>
</evidence>
<evidence type="ECO:0000256" key="1">
    <source>
        <dbReference type="ARBA" id="ARBA00004141"/>
    </source>
</evidence>
<dbReference type="OrthoDB" id="157014at2"/>
<comment type="subcellular location">
    <subcellularLocation>
        <location evidence="1">Membrane</location>
        <topology evidence="1">Multi-pass membrane protein</topology>
    </subcellularLocation>
</comment>
<organism evidence="7 8">
    <name type="scientific">Candidatus Chloroploca asiatica</name>
    <dbReference type="NCBI Taxonomy" id="1506545"/>
    <lineage>
        <taxon>Bacteria</taxon>
        <taxon>Bacillati</taxon>
        <taxon>Chloroflexota</taxon>
        <taxon>Chloroflexia</taxon>
        <taxon>Chloroflexales</taxon>
        <taxon>Chloroflexineae</taxon>
        <taxon>Oscillochloridaceae</taxon>
        <taxon>Candidatus Chloroploca</taxon>
    </lineage>
</organism>
<feature type="transmembrane region" description="Helical" evidence="5">
    <location>
        <begin position="126"/>
        <end position="147"/>
    </location>
</feature>
<accession>A0A2H3KI53</accession>
<reference evidence="7 8" key="1">
    <citation type="submission" date="2016-05" db="EMBL/GenBank/DDBJ databases">
        <authorList>
            <person name="Lavstsen T."/>
            <person name="Jespersen J.S."/>
        </authorList>
    </citation>
    <scope>NUCLEOTIDE SEQUENCE [LARGE SCALE GENOMIC DNA]</scope>
    <source>
        <strain evidence="7 8">B7-9</strain>
    </source>
</reference>
<dbReference type="GO" id="GO:0016020">
    <property type="term" value="C:membrane"/>
    <property type="evidence" value="ECO:0007669"/>
    <property type="project" value="UniProtKB-SubCell"/>
</dbReference>
<keyword evidence="3 5" id="KW-1133">Transmembrane helix</keyword>
<dbReference type="Proteomes" id="UP000220922">
    <property type="component" value="Unassembled WGS sequence"/>
</dbReference>
<protein>
    <recommendedName>
        <fullName evidence="6">Yip1 domain-containing protein</fullName>
    </recommendedName>
</protein>
<dbReference type="InterPro" id="IPR006977">
    <property type="entry name" value="Yip1_dom"/>
</dbReference>
<evidence type="ECO:0000256" key="2">
    <source>
        <dbReference type="ARBA" id="ARBA00022692"/>
    </source>
</evidence>
<sequence>MIQEMINGSVGVLSRPSVATFEEYEKDNLGWALIYSVLAGVINAIISGIQFALFPPTPVNPQDLGDVPPELAELLGGMTTGAAAAPNIWASVIGAIVFTPLILLIAWGITFALGRAFGGDGKFGELAYNMSLFGAPITVIGSVFGLIPFLGGIAAFALFIYNLYLTYLAIQAGMNLPGNKALYVILIQFAIGIAIGLCFFLFFALMIAALIGAAGGV</sequence>
<feature type="transmembrane region" description="Helical" evidence="5">
    <location>
        <begin position="182"/>
        <end position="211"/>
    </location>
</feature>
<evidence type="ECO:0000259" key="6">
    <source>
        <dbReference type="Pfam" id="PF04893"/>
    </source>
</evidence>
<feature type="transmembrane region" description="Helical" evidence="5">
    <location>
        <begin position="153"/>
        <end position="170"/>
    </location>
</feature>
<keyword evidence="4 5" id="KW-0472">Membrane</keyword>
<feature type="transmembrane region" description="Helical" evidence="5">
    <location>
        <begin position="88"/>
        <end position="114"/>
    </location>
</feature>
<proteinExistence type="predicted"/>
<evidence type="ECO:0000256" key="5">
    <source>
        <dbReference type="SAM" id="Phobius"/>
    </source>
</evidence>
<dbReference type="RefSeq" id="WP_097654403.1">
    <property type="nucleotide sequence ID" value="NZ_LYXE01000134.1"/>
</dbReference>
<dbReference type="AlphaFoldDB" id="A0A2H3KI53"/>
<gene>
    <name evidence="7" type="ORF">A9Q02_18135</name>
</gene>
<evidence type="ECO:0000256" key="3">
    <source>
        <dbReference type="ARBA" id="ARBA00022989"/>
    </source>
</evidence>
<evidence type="ECO:0000313" key="7">
    <source>
        <dbReference type="EMBL" id="PDV97510.1"/>
    </source>
</evidence>